<accession>A0ABY4RL20</accession>
<dbReference type="SUPFAM" id="SSF51215">
    <property type="entry name" value="Regulatory protein AraC"/>
    <property type="match status" value="1"/>
</dbReference>
<evidence type="ECO:0000256" key="3">
    <source>
        <dbReference type="ARBA" id="ARBA00023125"/>
    </source>
</evidence>
<reference evidence="7" key="2">
    <citation type="journal article" date="2021" name="J Anim Sci Technol">
        <title>Complete genome sequence of Paenibacillus konkukensis sp. nov. SK3146 as a potential probiotic strain.</title>
        <authorList>
            <person name="Jung H.I."/>
            <person name="Park S."/>
            <person name="Niu K.M."/>
            <person name="Lee S.W."/>
            <person name="Kothari D."/>
            <person name="Yi K.J."/>
            <person name="Kim S.K."/>
        </authorList>
    </citation>
    <scope>NUCLEOTIDE SEQUENCE</scope>
    <source>
        <strain evidence="7">SK3146</strain>
    </source>
</reference>
<feature type="domain" description="HTH araC/xylS-type" evidence="6">
    <location>
        <begin position="216"/>
        <end position="299"/>
    </location>
</feature>
<dbReference type="PANTHER" id="PTHR46796">
    <property type="entry name" value="HTH-TYPE TRANSCRIPTIONAL ACTIVATOR RHAS-RELATED"/>
    <property type="match status" value="1"/>
</dbReference>
<evidence type="ECO:0000313" key="8">
    <source>
        <dbReference type="Proteomes" id="UP001057134"/>
    </source>
</evidence>
<keyword evidence="3" id="KW-0238">DNA-binding</keyword>
<keyword evidence="4" id="KW-0010">Activator</keyword>
<dbReference type="InterPro" id="IPR037923">
    <property type="entry name" value="HTH-like"/>
</dbReference>
<dbReference type="SMART" id="SM00342">
    <property type="entry name" value="HTH_ARAC"/>
    <property type="match status" value="1"/>
</dbReference>
<evidence type="ECO:0000313" key="7">
    <source>
        <dbReference type="EMBL" id="UQZ82273.1"/>
    </source>
</evidence>
<organism evidence="7 8">
    <name type="scientific">Paenibacillus konkukensis</name>
    <dbReference type="NCBI Taxonomy" id="2020716"/>
    <lineage>
        <taxon>Bacteria</taxon>
        <taxon>Bacillati</taxon>
        <taxon>Bacillota</taxon>
        <taxon>Bacilli</taxon>
        <taxon>Bacillales</taxon>
        <taxon>Paenibacillaceae</taxon>
        <taxon>Paenibacillus</taxon>
    </lineage>
</organism>
<evidence type="ECO:0000256" key="1">
    <source>
        <dbReference type="ARBA" id="ARBA00022490"/>
    </source>
</evidence>
<dbReference type="InterPro" id="IPR014710">
    <property type="entry name" value="RmlC-like_jellyroll"/>
</dbReference>
<gene>
    <name evidence="7" type="primary">araC_5</name>
    <name evidence="7" type="ORF">SK3146_01430</name>
</gene>
<name>A0ABY4RL20_9BACL</name>
<dbReference type="InterPro" id="IPR009057">
    <property type="entry name" value="Homeodomain-like_sf"/>
</dbReference>
<proteinExistence type="predicted"/>
<dbReference type="SUPFAM" id="SSF46689">
    <property type="entry name" value="Homeodomain-like"/>
    <property type="match status" value="2"/>
</dbReference>
<evidence type="ECO:0000256" key="4">
    <source>
        <dbReference type="ARBA" id="ARBA00023159"/>
    </source>
</evidence>
<dbReference type="Gene3D" id="2.60.120.10">
    <property type="entry name" value="Jelly Rolls"/>
    <property type="match status" value="1"/>
</dbReference>
<evidence type="ECO:0000256" key="5">
    <source>
        <dbReference type="ARBA" id="ARBA00023163"/>
    </source>
</evidence>
<dbReference type="InterPro" id="IPR018062">
    <property type="entry name" value="HTH_AraC-typ_CS"/>
</dbReference>
<keyword evidence="2" id="KW-0805">Transcription regulation</keyword>
<evidence type="ECO:0000256" key="2">
    <source>
        <dbReference type="ARBA" id="ARBA00023015"/>
    </source>
</evidence>
<dbReference type="Pfam" id="PF02311">
    <property type="entry name" value="AraC_binding"/>
    <property type="match status" value="1"/>
</dbReference>
<sequence length="308" mass="34819">MFTLKDESFYIDYLRFRIRWIRSMPKTAGYEVKPMRMPYTLFWLVMSGTMDVMIGGERRQASAGDLIVFRPNTLFGLPPQADCRPSLKYLSLCADLKIGNLDLVTLYRLPVVTSVAAAGDLERFVSMWSACLEAFDRLGELMTGTEPAEDGAAVPRHTHLVRTDISIRVLGLQGLLYQWLQQFLTIVSDRLPADPLRLEERVMQACGYVQHRLGGALSLRELADSVHLSPSHLSHLFLQNLGMPPMEYVRQTRLQKAKTLLIDSSCTIKEIADQVGFGEQSQLSRAFRQAEGMSPLQYRQAFQNASIL</sequence>
<keyword evidence="5" id="KW-0804">Transcription</keyword>
<dbReference type="InterPro" id="IPR018060">
    <property type="entry name" value="HTH_AraC"/>
</dbReference>
<dbReference type="PROSITE" id="PS00041">
    <property type="entry name" value="HTH_ARAC_FAMILY_1"/>
    <property type="match status" value="1"/>
</dbReference>
<dbReference type="Gene3D" id="1.10.10.60">
    <property type="entry name" value="Homeodomain-like"/>
    <property type="match status" value="2"/>
</dbReference>
<keyword evidence="1" id="KW-0963">Cytoplasm</keyword>
<evidence type="ECO:0000259" key="6">
    <source>
        <dbReference type="SMART" id="SM00342"/>
    </source>
</evidence>
<dbReference type="InterPro" id="IPR050204">
    <property type="entry name" value="AraC_XylS_family_regulators"/>
</dbReference>
<dbReference type="Proteomes" id="UP001057134">
    <property type="component" value="Chromosome"/>
</dbReference>
<keyword evidence="8" id="KW-1185">Reference proteome</keyword>
<reference evidence="7" key="1">
    <citation type="submission" date="2018-02" db="EMBL/GenBank/DDBJ databases">
        <authorList>
            <person name="Kim S.-K."/>
            <person name="Jung H.-I."/>
            <person name="Lee S.-W."/>
        </authorList>
    </citation>
    <scope>NUCLEOTIDE SEQUENCE</scope>
    <source>
        <strain evidence="7">SK3146</strain>
    </source>
</reference>
<protein>
    <submittedName>
        <fullName evidence="7">Arabinose operon regulatory protein</fullName>
    </submittedName>
</protein>
<dbReference type="InterPro" id="IPR003313">
    <property type="entry name" value="AraC-bd"/>
</dbReference>
<dbReference type="Pfam" id="PF12833">
    <property type="entry name" value="HTH_18"/>
    <property type="match status" value="1"/>
</dbReference>
<dbReference type="EMBL" id="CP027059">
    <property type="protein sequence ID" value="UQZ82273.1"/>
    <property type="molecule type" value="Genomic_DNA"/>
</dbReference>
<dbReference type="PANTHER" id="PTHR46796:SF13">
    <property type="entry name" value="HTH-TYPE TRANSCRIPTIONAL ACTIVATOR RHAS"/>
    <property type="match status" value="1"/>
</dbReference>